<evidence type="ECO:0000256" key="1">
    <source>
        <dbReference type="SAM" id="MobiDB-lite"/>
    </source>
</evidence>
<dbReference type="Pfam" id="PF13450">
    <property type="entry name" value="NAD_binding_8"/>
    <property type="match status" value="1"/>
</dbReference>
<gene>
    <name evidence="3" type="ORF">WKI71_04025</name>
</gene>
<dbReference type="InterPro" id="IPR036188">
    <property type="entry name" value="FAD/NAD-bd_sf"/>
</dbReference>
<accession>A0ABU8UHC5</accession>
<reference evidence="3 4" key="1">
    <citation type="submission" date="2024-03" db="EMBL/GenBank/DDBJ databases">
        <title>Novel Streptomyces species of biotechnological and ecological value are a feature of Machair soil.</title>
        <authorList>
            <person name="Prole J.R."/>
            <person name="Goodfellow M."/>
            <person name="Allenby N."/>
            <person name="Ward A.C."/>
        </authorList>
    </citation>
    <scope>NUCLEOTIDE SEQUENCE [LARGE SCALE GENOMIC DNA]</scope>
    <source>
        <strain evidence="3 4">MS1.AVA.1</strain>
    </source>
</reference>
<dbReference type="SUPFAM" id="SSF51971">
    <property type="entry name" value="Nucleotide-binding domain"/>
    <property type="match status" value="1"/>
</dbReference>
<evidence type="ECO:0000256" key="2">
    <source>
        <dbReference type="SAM" id="SignalP"/>
    </source>
</evidence>
<proteinExistence type="predicted"/>
<evidence type="ECO:0000313" key="3">
    <source>
        <dbReference type="EMBL" id="MEJ8668032.1"/>
    </source>
</evidence>
<feature type="signal peptide" evidence="2">
    <location>
        <begin position="1"/>
        <end position="21"/>
    </location>
</feature>
<keyword evidence="2" id="KW-0732">Signal</keyword>
<feature type="compositionally biased region" description="Pro residues" evidence="1">
    <location>
        <begin position="57"/>
        <end position="69"/>
    </location>
</feature>
<evidence type="ECO:0000313" key="4">
    <source>
        <dbReference type="Proteomes" id="UP001376459"/>
    </source>
</evidence>
<protein>
    <submittedName>
        <fullName evidence="3">NAD(P)-binding protein</fullName>
    </submittedName>
</protein>
<feature type="region of interest" description="Disordered" evidence="1">
    <location>
        <begin position="30"/>
        <end position="69"/>
    </location>
</feature>
<dbReference type="EMBL" id="JBBKAK010000001">
    <property type="protein sequence ID" value="MEJ8668032.1"/>
    <property type="molecule type" value="Genomic_DNA"/>
</dbReference>
<comment type="caution">
    <text evidence="3">The sequence shown here is derived from an EMBL/GenBank/DDBJ whole genome shotgun (WGS) entry which is preliminary data.</text>
</comment>
<feature type="chain" id="PRO_5045491689" evidence="2">
    <location>
        <begin position="22"/>
        <end position="69"/>
    </location>
</feature>
<dbReference type="Proteomes" id="UP001376459">
    <property type="component" value="Unassembled WGS sequence"/>
</dbReference>
<sequence>MASIVVLGAALGGLQTALLLAADGHQVTVLERDPHPPPSDPDVAWARWQRPASAAAPHPPPPRPLASAG</sequence>
<organism evidence="3 4">
    <name type="scientific">Streptomyces machairae</name>
    <dbReference type="NCBI Taxonomy" id="3134109"/>
    <lineage>
        <taxon>Bacteria</taxon>
        <taxon>Bacillati</taxon>
        <taxon>Actinomycetota</taxon>
        <taxon>Actinomycetes</taxon>
        <taxon>Kitasatosporales</taxon>
        <taxon>Streptomycetaceae</taxon>
        <taxon>Streptomyces</taxon>
    </lineage>
</organism>
<name>A0ABU8UHC5_9ACTN</name>
<dbReference type="Gene3D" id="3.50.50.60">
    <property type="entry name" value="FAD/NAD(P)-binding domain"/>
    <property type="match status" value="1"/>
</dbReference>
<keyword evidence="4" id="KW-1185">Reference proteome</keyword>